<dbReference type="Proteomes" id="UP000055045">
    <property type="component" value="Unassembled WGS sequence"/>
</dbReference>
<reference evidence="7 8" key="1">
    <citation type="submission" date="2015-10" db="EMBL/GenBank/DDBJ databases">
        <title>Genome sequencing of Penicillium freii.</title>
        <authorList>
            <person name="Nguyen H.D."/>
            <person name="Visagie C.M."/>
            <person name="Seifert K.A."/>
        </authorList>
    </citation>
    <scope>NUCLEOTIDE SEQUENCE [LARGE SCALE GENOMIC DNA]</scope>
    <source>
        <strain evidence="7 8">DAOM 242723</strain>
    </source>
</reference>
<evidence type="ECO:0000259" key="6">
    <source>
        <dbReference type="PROSITE" id="PS50048"/>
    </source>
</evidence>
<comment type="caution">
    <text evidence="7">The sequence shown here is derived from an EMBL/GenBank/DDBJ whole genome shotgun (WGS) entry which is preliminary data.</text>
</comment>
<evidence type="ECO:0000313" key="7">
    <source>
        <dbReference type="EMBL" id="KUM55875.1"/>
    </source>
</evidence>
<evidence type="ECO:0000313" key="8">
    <source>
        <dbReference type="Proteomes" id="UP000055045"/>
    </source>
</evidence>
<gene>
    <name evidence="7" type="ORF">ACN42_g11360</name>
</gene>
<dbReference type="SUPFAM" id="SSF57701">
    <property type="entry name" value="Zn2/Cys6 DNA-binding domain"/>
    <property type="match status" value="1"/>
</dbReference>
<keyword evidence="8" id="KW-1185">Reference proteome</keyword>
<dbReference type="InterPro" id="IPR001138">
    <property type="entry name" value="Zn2Cys6_DnaBD"/>
</dbReference>
<keyword evidence="3" id="KW-0804">Transcription</keyword>
<dbReference type="PROSITE" id="PS50048">
    <property type="entry name" value="ZN2_CY6_FUNGAL_2"/>
    <property type="match status" value="1"/>
</dbReference>
<sequence length="431" mass="47840">MSLQDLHSASESEDDLRLEHISRRSACDRCRGMKTRCERSRHRGIAQLTQCRRCVQARVRCITTLEGQPPRNQQFDRSGHRHRNQTRETSLRPENGYDYVSTQTPSIHPCPEGPAPHHAAPTLLHSPPPAREDPIIPSDDIDLGNWNDLDDLLHLGTTSSADSMGGPPVATLPTPASVRPLRPHDNTKSGGMTPLMANTQRMAQQGQHELWKNWSSAPAELPEPGPITSSQSITHHLQEFNARLLQDLQIAREGGPRGDDLQRHLGCLIANTLRHSDKFIQLIRNLSLSANNEDPGKRERVDTDVVLQLLSCNIAMGHMYQMLCSHLGAWSAPSAECDNGNALPSLQLEGLSRMDAGLHLSTLTHVCSHLLVKIQKELEGIPRQEVLTQAAQTTFQIALGLGSRENRDERGQLGDKAKIVETLRVLTKRMV</sequence>
<keyword evidence="2" id="KW-0238">DNA-binding</keyword>
<feature type="domain" description="Zn(2)-C6 fungal-type" evidence="6">
    <location>
        <begin position="26"/>
        <end position="63"/>
    </location>
</feature>
<evidence type="ECO:0000256" key="2">
    <source>
        <dbReference type="ARBA" id="ARBA00023125"/>
    </source>
</evidence>
<evidence type="ECO:0000256" key="5">
    <source>
        <dbReference type="SAM" id="MobiDB-lite"/>
    </source>
</evidence>
<dbReference type="GO" id="GO:0008270">
    <property type="term" value="F:zinc ion binding"/>
    <property type="evidence" value="ECO:0007669"/>
    <property type="project" value="InterPro"/>
</dbReference>
<dbReference type="Gene3D" id="4.10.240.10">
    <property type="entry name" value="Zn(2)-C6 fungal-type DNA-binding domain"/>
    <property type="match status" value="1"/>
</dbReference>
<keyword evidence="1" id="KW-0805">Transcription regulation</keyword>
<dbReference type="InterPro" id="IPR036864">
    <property type="entry name" value="Zn2-C6_fun-type_DNA-bd_sf"/>
</dbReference>
<dbReference type="GO" id="GO:0003677">
    <property type="term" value="F:DNA binding"/>
    <property type="evidence" value="ECO:0007669"/>
    <property type="project" value="UniProtKB-KW"/>
</dbReference>
<proteinExistence type="predicted"/>
<feature type="region of interest" description="Disordered" evidence="5">
    <location>
        <begin position="157"/>
        <end position="189"/>
    </location>
</feature>
<dbReference type="EMBL" id="LLXE01000610">
    <property type="protein sequence ID" value="KUM55875.1"/>
    <property type="molecule type" value="Genomic_DNA"/>
</dbReference>
<protein>
    <recommendedName>
        <fullName evidence="6">Zn(2)-C6 fungal-type domain-containing protein</fullName>
    </recommendedName>
</protein>
<dbReference type="CDD" id="cd00067">
    <property type="entry name" value="GAL4"/>
    <property type="match status" value="1"/>
</dbReference>
<evidence type="ECO:0000256" key="4">
    <source>
        <dbReference type="ARBA" id="ARBA00023242"/>
    </source>
</evidence>
<feature type="region of interest" description="Disordered" evidence="5">
    <location>
        <begin position="68"/>
        <end position="142"/>
    </location>
</feature>
<evidence type="ECO:0000256" key="3">
    <source>
        <dbReference type="ARBA" id="ARBA00023163"/>
    </source>
</evidence>
<name>A0A101M8P8_PENFR</name>
<evidence type="ECO:0000256" key="1">
    <source>
        <dbReference type="ARBA" id="ARBA00023015"/>
    </source>
</evidence>
<organism evidence="7 8">
    <name type="scientific">Penicillium freii</name>
    <dbReference type="NCBI Taxonomy" id="48697"/>
    <lineage>
        <taxon>Eukaryota</taxon>
        <taxon>Fungi</taxon>
        <taxon>Dikarya</taxon>
        <taxon>Ascomycota</taxon>
        <taxon>Pezizomycotina</taxon>
        <taxon>Eurotiomycetes</taxon>
        <taxon>Eurotiomycetidae</taxon>
        <taxon>Eurotiales</taxon>
        <taxon>Aspergillaceae</taxon>
        <taxon>Penicillium</taxon>
    </lineage>
</organism>
<keyword evidence="4" id="KW-0539">Nucleus</keyword>
<dbReference type="AlphaFoldDB" id="A0A101M8P8"/>
<accession>A0A101M8P8</accession>
<dbReference type="GO" id="GO:0000981">
    <property type="term" value="F:DNA-binding transcription factor activity, RNA polymerase II-specific"/>
    <property type="evidence" value="ECO:0007669"/>
    <property type="project" value="InterPro"/>
</dbReference>